<feature type="compositionally biased region" description="Polar residues" evidence="1">
    <location>
        <begin position="222"/>
        <end position="244"/>
    </location>
</feature>
<proteinExistence type="predicted"/>
<sequence length="407" mass="44958">MAETFAFGLVPLAAFPESSLPAAVADPLKHRDAFHRSGGRGHCPSYQAINFEQRLNAFISHFPLLSFLSERDQPAETISAPCSIDHNPFPPRNVPSLNAYNELLPLRDSQPDRTVNRYLANLSTHACAMADPNNSHRSGNTSSEWSFNSLHLSFSAFRPTSQGTNPFETLRLPSEESSPPPSVLQQILCPAPSAQSLEMPAKRTVEVSQRLRERRSPHHVHNSPTPSDNATSSHSQQDSTSKPTAKQMETAETKSSRPRKRARMGSPQLPPRPTHEDCPLAPAKLFRTGHDAWQKGTDGRTAQRFIKLGKPNGRYECTITCRVYATAFDPAGEVAVAWPATLAEVRHSRSTRTSGKLSRSREPGRRRRRACSELLIFPPPGEYARCGGTCICPGRGWRIVGWLDTAT</sequence>
<accession>A0A6A6RCJ6</accession>
<gene>
    <name evidence="2" type="ORF">BU16DRAFT_532492</name>
</gene>
<evidence type="ECO:0000313" key="3">
    <source>
        <dbReference type="Proteomes" id="UP000799750"/>
    </source>
</evidence>
<evidence type="ECO:0000313" key="2">
    <source>
        <dbReference type="EMBL" id="KAF2502096.1"/>
    </source>
</evidence>
<dbReference type="EMBL" id="MU004181">
    <property type="protein sequence ID" value="KAF2502096.1"/>
    <property type="molecule type" value="Genomic_DNA"/>
</dbReference>
<keyword evidence="3" id="KW-1185">Reference proteome</keyword>
<feature type="compositionally biased region" description="Basic and acidic residues" evidence="1">
    <location>
        <begin position="200"/>
        <end position="211"/>
    </location>
</feature>
<name>A0A6A6RCJ6_9PEZI</name>
<dbReference type="OrthoDB" id="10686990at2759"/>
<dbReference type="Proteomes" id="UP000799750">
    <property type="component" value="Unassembled WGS sequence"/>
</dbReference>
<organism evidence="2 3">
    <name type="scientific">Lophium mytilinum</name>
    <dbReference type="NCBI Taxonomy" id="390894"/>
    <lineage>
        <taxon>Eukaryota</taxon>
        <taxon>Fungi</taxon>
        <taxon>Dikarya</taxon>
        <taxon>Ascomycota</taxon>
        <taxon>Pezizomycotina</taxon>
        <taxon>Dothideomycetes</taxon>
        <taxon>Pleosporomycetidae</taxon>
        <taxon>Mytilinidiales</taxon>
        <taxon>Mytilinidiaceae</taxon>
        <taxon>Lophium</taxon>
    </lineage>
</organism>
<feature type="region of interest" description="Disordered" evidence="1">
    <location>
        <begin position="159"/>
        <end position="280"/>
    </location>
</feature>
<reference evidence="2" key="1">
    <citation type="journal article" date="2020" name="Stud. Mycol.">
        <title>101 Dothideomycetes genomes: a test case for predicting lifestyles and emergence of pathogens.</title>
        <authorList>
            <person name="Haridas S."/>
            <person name="Albert R."/>
            <person name="Binder M."/>
            <person name="Bloem J."/>
            <person name="Labutti K."/>
            <person name="Salamov A."/>
            <person name="Andreopoulos B."/>
            <person name="Baker S."/>
            <person name="Barry K."/>
            <person name="Bills G."/>
            <person name="Bluhm B."/>
            <person name="Cannon C."/>
            <person name="Castanera R."/>
            <person name="Culley D."/>
            <person name="Daum C."/>
            <person name="Ezra D."/>
            <person name="Gonzalez J."/>
            <person name="Henrissat B."/>
            <person name="Kuo A."/>
            <person name="Liang C."/>
            <person name="Lipzen A."/>
            <person name="Lutzoni F."/>
            <person name="Magnuson J."/>
            <person name="Mondo S."/>
            <person name="Nolan M."/>
            <person name="Ohm R."/>
            <person name="Pangilinan J."/>
            <person name="Park H.-J."/>
            <person name="Ramirez L."/>
            <person name="Alfaro M."/>
            <person name="Sun H."/>
            <person name="Tritt A."/>
            <person name="Yoshinaga Y."/>
            <person name="Zwiers L.-H."/>
            <person name="Turgeon B."/>
            <person name="Goodwin S."/>
            <person name="Spatafora J."/>
            <person name="Crous P."/>
            <person name="Grigoriev I."/>
        </authorList>
    </citation>
    <scope>NUCLEOTIDE SEQUENCE</scope>
    <source>
        <strain evidence="2">CBS 269.34</strain>
    </source>
</reference>
<protein>
    <submittedName>
        <fullName evidence="2">Uncharacterized protein</fullName>
    </submittedName>
</protein>
<evidence type="ECO:0000256" key="1">
    <source>
        <dbReference type="SAM" id="MobiDB-lite"/>
    </source>
</evidence>
<dbReference type="AlphaFoldDB" id="A0A6A6RCJ6"/>
<feature type="compositionally biased region" description="Basic residues" evidence="1">
    <location>
        <begin position="212"/>
        <end position="221"/>
    </location>
</feature>